<keyword evidence="1" id="KW-0732">Signal</keyword>
<evidence type="ECO:0000313" key="3">
    <source>
        <dbReference type="Proteomes" id="UP000007800"/>
    </source>
</evidence>
<feature type="chain" id="PRO_5002952600" evidence="1">
    <location>
        <begin position="18"/>
        <end position="248"/>
    </location>
</feature>
<accession>C5LZB9</accession>
<dbReference type="GeneID" id="9037727"/>
<organism evidence="3">
    <name type="scientific">Perkinsus marinus (strain ATCC 50983 / TXsc)</name>
    <dbReference type="NCBI Taxonomy" id="423536"/>
    <lineage>
        <taxon>Eukaryota</taxon>
        <taxon>Sar</taxon>
        <taxon>Alveolata</taxon>
        <taxon>Perkinsozoa</taxon>
        <taxon>Perkinsea</taxon>
        <taxon>Perkinsida</taxon>
        <taxon>Perkinsidae</taxon>
        <taxon>Perkinsus</taxon>
    </lineage>
</organism>
<name>C5LZB9_PERM5</name>
<gene>
    <name evidence="2" type="ORF">Pmar_PMAR025537</name>
</gene>
<dbReference type="Proteomes" id="UP000007800">
    <property type="component" value="Unassembled WGS sequence"/>
</dbReference>
<dbReference type="AlphaFoldDB" id="C5LZB9"/>
<dbReference type="EMBL" id="GG686856">
    <property type="protein sequence ID" value="EEQ97913.1"/>
    <property type="molecule type" value="Genomic_DNA"/>
</dbReference>
<dbReference type="OMA" id="HENFTAV"/>
<reference evidence="2 3" key="1">
    <citation type="submission" date="2008-07" db="EMBL/GenBank/DDBJ databases">
        <authorList>
            <person name="El-Sayed N."/>
            <person name="Caler E."/>
            <person name="Inman J."/>
            <person name="Amedeo P."/>
            <person name="Hass B."/>
            <person name="Wortman J."/>
        </authorList>
    </citation>
    <scope>NUCLEOTIDE SEQUENCE [LARGE SCALE GENOMIC DNA]</scope>
    <source>
        <strain evidence="3">ATCC 50983 / TXsc</strain>
    </source>
</reference>
<dbReference type="RefSeq" id="XP_002765196.1">
    <property type="nucleotide sequence ID" value="XM_002765150.1"/>
</dbReference>
<evidence type="ECO:0000313" key="2">
    <source>
        <dbReference type="EMBL" id="EEQ97913.1"/>
    </source>
</evidence>
<evidence type="ECO:0000256" key="1">
    <source>
        <dbReference type="SAM" id="SignalP"/>
    </source>
</evidence>
<dbReference type="InParanoid" id="C5LZB9"/>
<protein>
    <submittedName>
        <fullName evidence="2">Uncharacterized protein</fullName>
    </submittedName>
</protein>
<feature type="signal peptide" evidence="1">
    <location>
        <begin position="1"/>
        <end position="17"/>
    </location>
</feature>
<proteinExistence type="predicted"/>
<keyword evidence="3" id="KW-1185">Reference proteome</keyword>
<sequence>MLFSLGPLIYLLFVADAQTVGRYYSPSPNYKLWVYIGEDKLMNIKLYCGSPFVTTSKLGPLTLSPTRRSGQYNIGPGHENFTAVFERVRSTCRKVEPVSGDFRTLTFTSGDYNEMTFEGKRVTLKRVGLVPQPGHYQYRYRGMTVNLLVKSTVWPYAEFAVDCENKKSSATFQLVADGFVKHPYVSYNFKKLRDSEDLDQFKKRVMQICKVRMVKNDFANIVFAAPWTIFSEFYGMRIAFEGVSHNGL</sequence>